<evidence type="ECO:0000256" key="2">
    <source>
        <dbReference type="ARBA" id="ARBA00022723"/>
    </source>
</evidence>
<dbReference type="GO" id="GO:0008270">
    <property type="term" value="F:zinc ion binding"/>
    <property type="evidence" value="ECO:0007669"/>
    <property type="project" value="UniProtKB-KW"/>
</dbReference>
<evidence type="ECO:0000313" key="10">
    <source>
        <dbReference type="Proteomes" id="UP000677803"/>
    </source>
</evidence>
<keyword evidence="2" id="KW-0479">Metal-binding</keyword>
<dbReference type="SUPFAM" id="SSF57850">
    <property type="entry name" value="RING/U-box"/>
    <property type="match status" value="2"/>
</dbReference>
<keyword evidence="3" id="KW-0677">Repeat</keyword>
<dbReference type="AlphaFoldDB" id="A0A8S4AQF5"/>
<keyword evidence="4" id="KW-0863">Zinc-finger</keyword>
<dbReference type="Proteomes" id="UP000677803">
    <property type="component" value="Unassembled WGS sequence"/>
</dbReference>
<gene>
    <name evidence="9" type="ORF">MMEN_LOCUS8274</name>
</gene>
<protein>
    <submittedName>
        <fullName evidence="9">(Atlantic silverside) hypothetical protein</fullName>
    </submittedName>
</protein>
<dbReference type="PROSITE" id="PS51873">
    <property type="entry name" value="TRIAD"/>
    <property type="match status" value="1"/>
</dbReference>
<evidence type="ECO:0000256" key="1">
    <source>
        <dbReference type="ARBA" id="ARBA00022679"/>
    </source>
</evidence>
<evidence type="ECO:0000256" key="3">
    <source>
        <dbReference type="ARBA" id="ARBA00022737"/>
    </source>
</evidence>
<evidence type="ECO:0000256" key="6">
    <source>
        <dbReference type="ARBA" id="ARBA00022833"/>
    </source>
</evidence>
<evidence type="ECO:0000256" key="7">
    <source>
        <dbReference type="SAM" id="MobiDB-lite"/>
    </source>
</evidence>
<evidence type="ECO:0000256" key="5">
    <source>
        <dbReference type="ARBA" id="ARBA00022786"/>
    </source>
</evidence>
<evidence type="ECO:0000313" key="9">
    <source>
        <dbReference type="EMBL" id="CAG5897218.1"/>
    </source>
</evidence>
<keyword evidence="10" id="KW-1185">Reference proteome</keyword>
<dbReference type="InterPro" id="IPR044066">
    <property type="entry name" value="TRIAD_supradom"/>
</dbReference>
<feature type="region of interest" description="Disordered" evidence="7">
    <location>
        <begin position="262"/>
        <end position="283"/>
    </location>
</feature>
<organism evidence="9 10">
    <name type="scientific">Menidia menidia</name>
    <name type="common">Atlantic silverside</name>
    <dbReference type="NCBI Taxonomy" id="238744"/>
    <lineage>
        <taxon>Eukaryota</taxon>
        <taxon>Metazoa</taxon>
        <taxon>Chordata</taxon>
        <taxon>Craniata</taxon>
        <taxon>Vertebrata</taxon>
        <taxon>Euteleostomi</taxon>
        <taxon>Actinopterygii</taxon>
        <taxon>Neopterygii</taxon>
        <taxon>Teleostei</taxon>
        <taxon>Neoteleostei</taxon>
        <taxon>Acanthomorphata</taxon>
        <taxon>Ovalentaria</taxon>
        <taxon>Atherinomorphae</taxon>
        <taxon>Atheriniformes</taxon>
        <taxon>Atherinopsidae</taxon>
        <taxon>Menidiinae</taxon>
        <taxon>Menidia</taxon>
    </lineage>
</organism>
<evidence type="ECO:0000256" key="4">
    <source>
        <dbReference type="ARBA" id="ARBA00022771"/>
    </source>
</evidence>
<dbReference type="GO" id="GO:0016740">
    <property type="term" value="F:transferase activity"/>
    <property type="evidence" value="ECO:0007669"/>
    <property type="project" value="UniProtKB-KW"/>
</dbReference>
<accession>A0A8S4AQF5</accession>
<evidence type="ECO:0000259" key="8">
    <source>
        <dbReference type="PROSITE" id="PS51873"/>
    </source>
</evidence>
<dbReference type="Gene3D" id="1.20.120.1750">
    <property type="match status" value="2"/>
</dbReference>
<proteinExistence type="predicted"/>
<feature type="domain" description="RING-type" evidence="8">
    <location>
        <begin position="35"/>
        <end position="270"/>
    </location>
</feature>
<sequence>MSRCLTRRKMGSKVSTHGEKCYDHRDPTLMFVDEEDQLDFLCEGFHSPRAQMSCGHAVTPTSLTNWCRKQLEQGESRFVCGAFGCGAEWMYAEVSRMGLLTPEERQYFEKTMARNSTETRPCPGCRTPVARAGGPGLRVRCGACTATRGRPYDFCWQCGREWRDPQPPHPPQRPPHLGPDRCPNPGCLNPSLETLSTCPDVVLGCVRGGGGGCPSIRACPTCGCLLEHGNNNCKHLLCPRCRTKFCFLCLRLYAECSRTSSITGPCASGAAPRQTRIPHWEEK</sequence>
<name>A0A8S4AQF5_9TELE</name>
<dbReference type="EMBL" id="CAJRST010007891">
    <property type="protein sequence ID" value="CAG5897218.1"/>
    <property type="molecule type" value="Genomic_DNA"/>
</dbReference>
<comment type="caution">
    <text evidence="9">The sequence shown here is derived from an EMBL/GenBank/DDBJ whole genome shotgun (WGS) entry which is preliminary data.</text>
</comment>
<keyword evidence="5" id="KW-0833">Ubl conjugation pathway</keyword>
<dbReference type="OrthoDB" id="419317at2759"/>
<keyword evidence="1" id="KW-0808">Transferase</keyword>
<reference evidence="9" key="1">
    <citation type="submission" date="2021-05" db="EMBL/GenBank/DDBJ databases">
        <authorList>
            <person name="Tigano A."/>
        </authorList>
    </citation>
    <scope>NUCLEOTIDE SEQUENCE</scope>
</reference>
<keyword evidence="6" id="KW-0862">Zinc</keyword>